<dbReference type="Proteomes" id="UP001152759">
    <property type="component" value="Chromosome 4"/>
</dbReference>
<sequence>MSFIKFNPKDKRKVLTLPGTRQNSSKNVLLTPSGIISLDPVIGGGVTLGTVNLIEEDGSGQFAQLFLKFFMSEGIMWKHVIFNASLDVDPSKLINELPGPVNLDDPYFKSDGSDSSGELKIAWRYQNQPSVQSSLSTNSSLSHIFDVTNFMTQDTINDTDISLWPPKDGEEISYDDLIKAIHKKIQAGGFLSSLPMPRKNVLRISLHNIGSPLFVGDIAKFFYELRSLMKHSNAVCCVSIPTHLLEEKEISACEHLSDSVLKLVSLVNSEDRSLSEYHGLLTIKKLPAVNSLAFHIPPGTDWAFKLRKRRFIIEKFHLPPELQESDQREQDDFAGTCGTSSKSKLDF</sequence>
<dbReference type="Pfam" id="PF05625">
    <property type="entry name" value="PAXNEB"/>
    <property type="match status" value="1"/>
</dbReference>
<evidence type="ECO:0000256" key="6">
    <source>
        <dbReference type="ARBA" id="ARBA00022490"/>
    </source>
</evidence>
<organism evidence="10 11">
    <name type="scientific">Bemisia tabaci</name>
    <name type="common">Sweetpotato whitefly</name>
    <name type="synonym">Aleurodes tabaci</name>
    <dbReference type="NCBI Taxonomy" id="7038"/>
    <lineage>
        <taxon>Eukaryota</taxon>
        <taxon>Metazoa</taxon>
        <taxon>Ecdysozoa</taxon>
        <taxon>Arthropoda</taxon>
        <taxon>Hexapoda</taxon>
        <taxon>Insecta</taxon>
        <taxon>Pterygota</taxon>
        <taxon>Neoptera</taxon>
        <taxon>Paraneoptera</taxon>
        <taxon>Hemiptera</taxon>
        <taxon>Sternorrhyncha</taxon>
        <taxon>Aleyrodoidea</taxon>
        <taxon>Aleyrodidae</taxon>
        <taxon>Aleyrodinae</taxon>
        <taxon>Bemisia</taxon>
    </lineage>
</organism>
<comment type="subcellular location">
    <subcellularLocation>
        <location evidence="2">Cytoplasm</location>
    </subcellularLocation>
    <subcellularLocation>
        <location evidence="1">Nucleus</location>
    </subcellularLocation>
</comment>
<evidence type="ECO:0000256" key="7">
    <source>
        <dbReference type="ARBA" id="ARBA00022694"/>
    </source>
</evidence>
<comment type="similarity">
    <text evidence="4">Belongs to the ELP4 family.</text>
</comment>
<keyword evidence="8" id="KW-0539">Nucleus</keyword>
<evidence type="ECO:0000256" key="5">
    <source>
        <dbReference type="ARBA" id="ARBA00020265"/>
    </source>
</evidence>
<dbReference type="AlphaFoldDB" id="A0A9P0F4I1"/>
<accession>A0A9P0F4I1</accession>
<dbReference type="GO" id="GO:0002098">
    <property type="term" value="P:tRNA wobble uridine modification"/>
    <property type="evidence" value="ECO:0007669"/>
    <property type="project" value="InterPro"/>
</dbReference>
<dbReference type="PANTHER" id="PTHR12896">
    <property type="entry name" value="PAX6 NEIGHBOR PROTEIN PAXNEB"/>
    <property type="match status" value="1"/>
</dbReference>
<comment type="pathway">
    <text evidence="3">tRNA modification; 5-methoxycarbonylmethyl-2-thiouridine-tRNA biosynthesis.</text>
</comment>
<evidence type="ECO:0000256" key="1">
    <source>
        <dbReference type="ARBA" id="ARBA00004123"/>
    </source>
</evidence>
<dbReference type="EMBL" id="OU963865">
    <property type="protein sequence ID" value="CAH0389351.1"/>
    <property type="molecule type" value="Genomic_DNA"/>
</dbReference>
<dbReference type="GO" id="GO:0005737">
    <property type="term" value="C:cytoplasm"/>
    <property type="evidence" value="ECO:0007669"/>
    <property type="project" value="UniProtKB-SubCell"/>
</dbReference>
<evidence type="ECO:0000256" key="2">
    <source>
        <dbReference type="ARBA" id="ARBA00004496"/>
    </source>
</evidence>
<evidence type="ECO:0000313" key="11">
    <source>
        <dbReference type="Proteomes" id="UP001152759"/>
    </source>
</evidence>
<keyword evidence="6" id="KW-0963">Cytoplasm</keyword>
<dbReference type="PANTHER" id="PTHR12896:SF1">
    <property type="entry name" value="ELONGATOR COMPLEX PROTEIN 4"/>
    <property type="match status" value="1"/>
</dbReference>
<keyword evidence="7" id="KW-0819">tRNA processing</keyword>
<evidence type="ECO:0000256" key="4">
    <source>
        <dbReference type="ARBA" id="ARBA00007573"/>
    </source>
</evidence>
<dbReference type="CDD" id="cd19494">
    <property type="entry name" value="Elp4"/>
    <property type="match status" value="1"/>
</dbReference>
<evidence type="ECO:0000313" key="10">
    <source>
        <dbReference type="EMBL" id="CAH0389351.1"/>
    </source>
</evidence>
<keyword evidence="11" id="KW-1185">Reference proteome</keyword>
<name>A0A9P0F4I1_BEMTA</name>
<dbReference type="InterPro" id="IPR027417">
    <property type="entry name" value="P-loop_NTPase"/>
</dbReference>
<evidence type="ECO:0000256" key="9">
    <source>
        <dbReference type="SAM" id="MobiDB-lite"/>
    </source>
</evidence>
<feature type="region of interest" description="Disordered" evidence="9">
    <location>
        <begin position="323"/>
        <end position="347"/>
    </location>
</feature>
<reference evidence="10" key="1">
    <citation type="submission" date="2021-12" db="EMBL/GenBank/DDBJ databases">
        <authorList>
            <person name="King R."/>
        </authorList>
    </citation>
    <scope>NUCLEOTIDE SEQUENCE</scope>
</reference>
<gene>
    <name evidence="10" type="ORF">BEMITA_LOCUS8189</name>
</gene>
<dbReference type="GO" id="GO:0033588">
    <property type="term" value="C:elongator holoenzyme complex"/>
    <property type="evidence" value="ECO:0007669"/>
    <property type="project" value="InterPro"/>
</dbReference>
<evidence type="ECO:0000256" key="8">
    <source>
        <dbReference type="ARBA" id="ARBA00023242"/>
    </source>
</evidence>
<evidence type="ECO:0000256" key="3">
    <source>
        <dbReference type="ARBA" id="ARBA00005043"/>
    </source>
</evidence>
<proteinExistence type="inferred from homology"/>
<feature type="compositionally biased region" description="Polar residues" evidence="9">
    <location>
        <begin position="337"/>
        <end position="347"/>
    </location>
</feature>
<dbReference type="InterPro" id="IPR008728">
    <property type="entry name" value="Elongator_complex_protein_4"/>
</dbReference>
<dbReference type="Gene3D" id="3.40.50.300">
    <property type="entry name" value="P-loop containing nucleotide triphosphate hydrolases"/>
    <property type="match status" value="1"/>
</dbReference>
<dbReference type="GO" id="GO:0008023">
    <property type="term" value="C:transcription elongation factor complex"/>
    <property type="evidence" value="ECO:0007669"/>
    <property type="project" value="TreeGrafter"/>
</dbReference>
<protein>
    <recommendedName>
        <fullName evidence="5">Elongator complex protein 4</fullName>
    </recommendedName>
</protein>